<sequence length="206" mass="22351">MIEPYVGSRAVRSSRLASIAGNPDPSLVTAVRVELADGRTDYVVSSLDDNRTYLIDDVLRFRGRFGWLRIQGRSVTCRYKLGTKLLELVNESRPAAAPALTGRVTSFTGELSLTNEIVITHDPVPGRLADTVSRLVGSWIHVANDGERNACYRIETVEVVGRDQLRLGLGAQTLVRSLADPTNADGGYTHDVANEAAITVPLGYEG</sequence>
<reference evidence="1 2" key="1">
    <citation type="submission" date="2020-07" db="EMBL/GenBank/DDBJ databases">
        <title>Sequencing the genomes of 1000 actinobacteria strains.</title>
        <authorList>
            <person name="Klenk H.-P."/>
        </authorList>
    </citation>
    <scope>NUCLEOTIDE SEQUENCE [LARGE SCALE GENOMIC DNA]</scope>
    <source>
        <strain evidence="1 2">DSM 18448</strain>
    </source>
</reference>
<dbReference type="Proteomes" id="UP000579605">
    <property type="component" value="Unassembled WGS sequence"/>
</dbReference>
<gene>
    <name evidence="1" type="ORF">F4554_003761</name>
</gene>
<dbReference type="EMBL" id="JACBZH010000001">
    <property type="protein sequence ID" value="NYH91123.1"/>
    <property type="molecule type" value="Genomic_DNA"/>
</dbReference>
<organism evidence="1 2">
    <name type="scientific">Actinopolymorpha rutila</name>
    <dbReference type="NCBI Taxonomy" id="446787"/>
    <lineage>
        <taxon>Bacteria</taxon>
        <taxon>Bacillati</taxon>
        <taxon>Actinomycetota</taxon>
        <taxon>Actinomycetes</taxon>
        <taxon>Propionibacteriales</taxon>
        <taxon>Actinopolymorphaceae</taxon>
        <taxon>Actinopolymorpha</taxon>
    </lineage>
</organism>
<accession>A0A852ZFM8</accession>
<proteinExistence type="predicted"/>
<dbReference type="RefSeq" id="WP_179788752.1">
    <property type="nucleotide sequence ID" value="NZ_BAAARR010000039.1"/>
</dbReference>
<dbReference type="AlphaFoldDB" id="A0A852ZFM8"/>
<keyword evidence="2" id="KW-1185">Reference proteome</keyword>
<evidence type="ECO:0000313" key="2">
    <source>
        <dbReference type="Proteomes" id="UP000579605"/>
    </source>
</evidence>
<name>A0A852ZFM8_9ACTN</name>
<protein>
    <submittedName>
        <fullName evidence="1">Uncharacterized protein</fullName>
    </submittedName>
</protein>
<evidence type="ECO:0000313" key="1">
    <source>
        <dbReference type="EMBL" id="NYH91123.1"/>
    </source>
</evidence>
<comment type="caution">
    <text evidence="1">The sequence shown here is derived from an EMBL/GenBank/DDBJ whole genome shotgun (WGS) entry which is preliminary data.</text>
</comment>